<dbReference type="AlphaFoldDB" id="A0A6P7FYS7"/>
<dbReference type="GO" id="GO:0030151">
    <property type="term" value="F:molybdenum ion binding"/>
    <property type="evidence" value="ECO:0007669"/>
    <property type="project" value="UniProtKB-UniRule"/>
</dbReference>
<dbReference type="EC" id="2.8.1.9" evidence="4"/>
<protein>
    <recommendedName>
        <fullName evidence="4">Molybdenum cofactor sulfurase</fullName>
        <shortName evidence="4">MCS</shortName>
        <shortName evidence="4">MOS</shortName>
        <shortName evidence="4">MoCo sulfurase</shortName>
        <ecNumber evidence="4">2.8.1.9</ecNumber>
    </recommendedName>
    <alternativeName>
        <fullName evidence="4">Molybdenum cofactor sulfurtransferase</fullName>
    </alternativeName>
    <alternativeName>
        <fullName evidence="4">Protein maroon-like</fullName>
        <shortName evidence="4">Ma-l</shortName>
    </alternativeName>
</protein>
<dbReference type="SUPFAM" id="SSF53383">
    <property type="entry name" value="PLP-dependent transferases"/>
    <property type="match status" value="1"/>
</dbReference>
<feature type="domain" description="MOSC" evidence="5">
    <location>
        <begin position="649"/>
        <end position="796"/>
    </location>
</feature>
<dbReference type="GO" id="GO:0030170">
    <property type="term" value="F:pyridoxal phosphate binding"/>
    <property type="evidence" value="ECO:0007669"/>
    <property type="project" value="UniProtKB-UniRule"/>
</dbReference>
<dbReference type="GO" id="GO:0016829">
    <property type="term" value="F:lyase activity"/>
    <property type="evidence" value="ECO:0007669"/>
    <property type="project" value="UniProtKB-UniRule"/>
</dbReference>
<keyword evidence="3 4" id="KW-0501">Molybdenum cofactor biosynthesis</keyword>
<keyword evidence="2 4" id="KW-0663">Pyridoxal phosphate</keyword>
<evidence type="ECO:0000256" key="3">
    <source>
        <dbReference type="ARBA" id="ARBA00023150"/>
    </source>
</evidence>
<name>A0A6P7FYS7_DIAVI</name>
<dbReference type="InterPro" id="IPR000192">
    <property type="entry name" value="Aminotrans_V_dom"/>
</dbReference>
<sequence length="798" mass="90806">MEDFLKYEAVYSKKQEENIASEFKRIDNICYLDHAGAGLYSEKQLQLVFNDVCNNIYANPHSLHLSSKLTEDNIDIIRFRILQHFNTTDEEYILIFTSGTTQSLKIVAESFNYGLEGKGCFTYLENNHTSVLGMRSYAKSIREIKTEDAFRIFAQSTTNSKVECTEFNNLFVYPAECNFSGTKYPLEWIEKIQKGALNPSVDFKSRNWYVLLDAPCFLSTSTLDLSEYKPDFVTVSFYKIFGYPTGLGGLLVRKSSEKVLHKKYYGGGTVEMVLSEQNVSVPRKKISERFEDGTLPFLSILALKYGFDTIKRLNLSFDLISEHTFSLAQYVYKRLLTLHHSNGAPVAILYHDTTFVTSQHQGPIVNFNLVRCNGEHVGYSEVLHMANLHGIHLRTGCHCNPGGCQRFLNLEAADVIRNFKAGHVCGDQRDLIDGYPTGTVRISFGYMSTKRDADQFLKLIEDCFVTQPIVQKIPSSYKYLKETYLNLFYSKDSNSNKSEIPGKVLPKTSDKQIKQMPHSTDNAKATLDQIILYPVKSCGAFVVKTNWIVTKKGFKFDREWMIVNSSDVCLTQKQNKKMCLIRPSINLKKNTLNLNYNDKSSIEIDIDEAKNKEQTYLCQSKVCGDRVVGWDCGDDVSDWLSENLGVSGLRLLRQYEPKEEGSRHQLSFANQAQYLLTNSRSVEWLRNQVPEGELTENLDATILRFRPNIVVSLSKPFEENEVEEIVINKVPFKFAGKCTRCQMICIDQCTGGISKEPLLTLSKTFKGKINFGIYLNKDDVNDDESNISVGNEVFIKKA</sequence>
<dbReference type="PANTHER" id="PTHR14237">
    <property type="entry name" value="MOLYBDOPTERIN COFACTOR SULFURASE MOSC"/>
    <property type="match status" value="1"/>
</dbReference>
<dbReference type="InterPro" id="IPR028886">
    <property type="entry name" value="MoCo_sulfurase"/>
</dbReference>
<dbReference type="PROSITE" id="PS51340">
    <property type="entry name" value="MOSC"/>
    <property type="match status" value="1"/>
</dbReference>
<dbReference type="FunCoup" id="A0A6P7FYS7">
    <property type="interactions" value="141"/>
</dbReference>
<dbReference type="GO" id="GO:0008265">
    <property type="term" value="F:molybdenum cofactor sulfurtransferase activity"/>
    <property type="evidence" value="ECO:0007669"/>
    <property type="project" value="UniProtKB-UniRule"/>
</dbReference>
<dbReference type="InterPro" id="IPR015424">
    <property type="entry name" value="PyrdxlP-dep_Trfase"/>
</dbReference>
<dbReference type="RefSeq" id="XP_028139952.1">
    <property type="nucleotide sequence ID" value="XM_028284151.1"/>
</dbReference>
<dbReference type="SUPFAM" id="SSF141673">
    <property type="entry name" value="MOSC N-terminal domain-like"/>
    <property type="match status" value="1"/>
</dbReference>
<comment type="function">
    <text evidence="4">Sulfurates the molybdenum cofactor. Sulfation of molybdenum is essential for xanthine dehydrogenase (XDH) and aldehyde oxidase (ADO) enzymes in which molybdenum cofactor is liganded by 1 oxygen and 1 sulfur atom in active form.</text>
</comment>
<evidence type="ECO:0000313" key="6">
    <source>
        <dbReference type="RefSeq" id="XP_028139952.1"/>
    </source>
</evidence>
<evidence type="ECO:0000256" key="4">
    <source>
        <dbReference type="HAMAP-Rule" id="MF_03050"/>
    </source>
</evidence>
<evidence type="ECO:0000259" key="5">
    <source>
        <dbReference type="PROSITE" id="PS51340"/>
    </source>
</evidence>
<evidence type="ECO:0000256" key="2">
    <source>
        <dbReference type="ARBA" id="ARBA00022898"/>
    </source>
</evidence>
<dbReference type="Gene3D" id="3.90.1150.10">
    <property type="entry name" value="Aspartate Aminotransferase, domain 1"/>
    <property type="match status" value="1"/>
</dbReference>
<dbReference type="InterPro" id="IPR015421">
    <property type="entry name" value="PyrdxlP-dep_Trfase_major"/>
</dbReference>
<dbReference type="Pfam" id="PF03473">
    <property type="entry name" value="MOSC"/>
    <property type="match status" value="1"/>
</dbReference>
<dbReference type="InterPro" id="IPR005303">
    <property type="entry name" value="MOCOS_middle"/>
</dbReference>
<dbReference type="GO" id="GO:0006777">
    <property type="term" value="P:Mo-molybdopterin cofactor biosynthetic process"/>
    <property type="evidence" value="ECO:0007669"/>
    <property type="project" value="UniProtKB-UniRule"/>
</dbReference>
<comment type="catalytic activity">
    <reaction evidence="4">
        <text>Mo-molybdopterin + L-cysteine + AH2 = thio-Mo-molybdopterin + L-alanine + A + H2O</text>
        <dbReference type="Rhea" id="RHEA:42636"/>
        <dbReference type="ChEBI" id="CHEBI:13193"/>
        <dbReference type="ChEBI" id="CHEBI:15377"/>
        <dbReference type="ChEBI" id="CHEBI:17499"/>
        <dbReference type="ChEBI" id="CHEBI:35235"/>
        <dbReference type="ChEBI" id="CHEBI:57972"/>
        <dbReference type="ChEBI" id="CHEBI:71302"/>
        <dbReference type="ChEBI" id="CHEBI:82685"/>
        <dbReference type="EC" id="2.8.1.9"/>
    </reaction>
</comment>
<feature type="modified residue" description="N6-(pyridoxal phosphate)lysine" evidence="4">
    <location>
        <position position="239"/>
    </location>
</feature>
<comment type="cofactor">
    <cofactor evidence="4">
        <name>pyridoxal 5'-phosphate</name>
        <dbReference type="ChEBI" id="CHEBI:597326"/>
    </cofactor>
</comment>
<proteinExistence type="inferred from homology"/>
<comment type="similarity">
    <text evidence="4">Belongs to the class-V pyridoxal-phosphate-dependent aminotransferase family. MOCOS subfamily.</text>
</comment>
<dbReference type="Pfam" id="PF00266">
    <property type="entry name" value="Aminotran_5"/>
    <property type="match status" value="1"/>
</dbReference>
<gene>
    <name evidence="6" type="primary">LOC114334126</name>
    <name evidence="4" type="synonym">mal</name>
</gene>
<dbReference type="Gene3D" id="3.40.640.10">
    <property type="entry name" value="Type I PLP-dependent aspartate aminotransferase-like (Major domain)"/>
    <property type="match status" value="1"/>
</dbReference>
<dbReference type="HAMAP" id="MF_03050">
    <property type="entry name" value="MOCOS"/>
    <property type="match status" value="1"/>
</dbReference>
<keyword evidence="1 4" id="KW-0808">Transferase</keyword>
<dbReference type="InterPro" id="IPR015422">
    <property type="entry name" value="PyrdxlP-dep_Trfase_small"/>
</dbReference>
<accession>A0A6P7FYS7</accession>
<feature type="active site" evidence="4">
    <location>
        <position position="399"/>
    </location>
</feature>
<dbReference type="Pfam" id="PF03476">
    <property type="entry name" value="MOSC_N"/>
    <property type="match status" value="1"/>
</dbReference>
<dbReference type="InParanoid" id="A0A6P7FYS7"/>
<organism evidence="6">
    <name type="scientific">Diabrotica virgifera virgifera</name>
    <name type="common">western corn rootworm</name>
    <dbReference type="NCBI Taxonomy" id="50390"/>
    <lineage>
        <taxon>Eukaryota</taxon>
        <taxon>Metazoa</taxon>
        <taxon>Ecdysozoa</taxon>
        <taxon>Arthropoda</taxon>
        <taxon>Hexapoda</taxon>
        <taxon>Insecta</taxon>
        <taxon>Pterygota</taxon>
        <taxon>Neoptera</taxon>
        <taxon>Endopterygota</taxon>
        <taxon>Coleoptera</taxon>
        <taxon>Polyphaga</taxon>
        <taxon>Cucujiformia</taxon>
        <taxon>Chrysomeloidea</taxon>
        <taxon>Chrysomelidae</taxon>
        <taxon>Galerucinae</taxon>
        <taxon>Diabroticina</taxon>
        <taxon>Diabroticites</taxon>
        <taxon>Diabrotica</taxon>
    </lineage>
</organism>
<reference evidence="6" key="1">
    <citation type="submission" date="2025-08" db="UniProtKB">
        <authorList>
            <consortium name="RefSeq"/>
        </authorList>
    </citation>
    <scope>IDENTIFICATION</scope>
    <source>
        <tissue evidence="6">Whole insect</tissue>
    </source>
</reference>
<dbReference type="PANTHER" id="PTHR14237:SF80">
    <property type="entry name" value="MOLYBDENUM COFACTOR SULFURASE"/>
    <property type="match status" value="1"/>
</dbReference>
<evidence type="ECO:0000256" key="1">
    <source>
        <dbReference type="ARBA" id="ARBA00022679"/>
    </source>
</evidence>
<dbReference type="InterPro" id="IPR005302">
    <property type="entry name" value="MoCF_Sase_C"/>
</dbReference>